<dbReference type="InterPro" id="IPR011992">
    <property type="entry name" value="EF-hand-dom_pair"/>
</dbReference>
<sequence>MQEMDNSFEFEDYLPIMAEKLGEQGLMEELAKGFHLLADPSSGTITFQSLKTNGPWLGLLHMSDSDLRAIIQLGDSKCRGELDLHDFCVAMLRTSPELMILALSSLCSG</sequence>
<proteinExistence type="predicted"/>
<dbReference type="GO" id="GO:0005509">
    <property type="term" value="F:calcium ion binding"/>
    <property type="evidence" value="ECO:0007669"/>
    <property type="project" value="InterPro"/>
</dbReference>
<dbReference type="Gene3D" id="1.10.238.10">
    <property type="entry name" value="EF-hand"/>
    <property type="match status" value="1"/>
</dbReference>
<evidence type="ECO:0000259" key="1">
    <source>
        <dbReference type="Pfam" id="PF13833"/>
    </source>
</evidence>
<gene>
    <name evidence="2" type="ORF">KP509_30G059400</name>
</gene>
<dbReference type="OMA" id="NDCLPLM"/>
<name>A0A8T2R2Z8_CERRI</name>
<keyword evidence="3" id="KW-1185">Reference proteome</keyword>
<dbReference type="SUPFAM" id="SSF47473">
    <property type="entry name" value="EF-hand"/>
    <property type="match status" value="1"/>
</dbReference>
<protein>
    <recommendedName>
        <fullName evidence="1">EF-hand domain-containing protein</fullName>
    </recommendedName>
</protein>
<evidence type="ECO:0000313" key="2">
    <source>
        <dbReference type="EMBL" id="KAH7290686.1"/>
    </source>
</evidence>
<dbReference type="AlphaFoldDB" id="A0A8T2R2Z8"/>
<dbReference type="Proteomes" id="UP000825935">
    <property type="component" value="Chromosome 30"/>
</dbReference>
<dbReference type="EMBL" id="CM035435">
    <property type="protein sequence ID" value="KAH7290686.1"/>
    <property type="molecule type" value="Genomic_DNA"/>
</dbReference>
<reference evidence="2" key="1">
    <citation type="submission" date="2021-08" db="EMBL/GenBank/DDBJ databases">
        <title>WGS assembly of Ceratopteris richardii.</title>
        <authorList>
            <person name="Marchant D.B."/>
            <person name="Chen G."/>
            <person name="Jenkins J."/>
            <person name="Shu S."/>
            <person name="Leebens-Mack J."/>
            <person name="Grimwood J."/>
            <person name="Schmutz J."/>
            <person name="Soltis P."/>
            <person name="Soltis D."/>
            <person name="Chen Z.-H."/>
        </authorList>
    </citation>
    <scope>NUCLEOTIDE SEQUENCE</scope>
    <source>
        <strain evidence="2">Whitten #5841</strain>
        <tissue evidence="2">Leaf</tissue>
    </source>
</reference>
<dbReference type="InterPro" id="IPR044205">
    <property type="entry name" value="KIC/PBP1/KRP1"/>
</dbReference>
<dbReference type="Pfam" id="PF13833">
    <property type="entry name" value="EF-hand_8"/>
    <property type="match status" value="1"/>
</dbReference>
<organism evidence="2 3">
    <name type="scientific">Ceratopteris richardii</name>
    <name type="common">Triangle waterfern</name>
    <dbReference type="NCBI Taxonomy" id="49495"/>
    <lineage>
        <taxon>Eukaryota</taxon>
        <taxon>Viridiplantae</taxon>
        <taxon>Streptophyta</taxon>
        <taxon>Embryophyta</taxon>
        <taxon>Tracheophyta</taxon>
        <taxon>Polypodiopsida</taxon>
        <taxon>Polypodiidae</taxon>
        <taxon>Polypodiales</taxon>
        <taxon>Pteridineae</taxon>
        <taxon>Pteridaceae</taxon>
        <taxon>Parkerioideae</taxon>
        <taxon>Ceratopteris</taxon>
    </lineage>
</organism>
<dbReference type="PANTHER" id="PTHR47319:SF4">
    <property type="entry name" value="CALCIUM-BINDING PROTEIN KIC"/>
    <property type="match status" value="1"/>
</dbReference>
<feature type="domain" description="EF-hand" evidence="1">
    <location>
        <begin position="41"/>
        <end position="93"/>
    </location>
</feature>
<accession>A0A8T2R2Z8</accession>
<comment type="caution">
    <text evidence="2">The sequence shown here is derived from an EMBL/GenBank/DDBJ whole genome shotgun (WGS) entry which is preliminary data.</text>
</comment>
<evidence type="ECO:0000313" key="3">
    <source>
        <dbReference type="Proteomes" id="UP000825935"/>
    </source>
</evidence>
<dbReference type="OrthoDB" id="343296at2759"/>
<dbReference type="PANTHER" id="PTHR47319">
    <property type="entry name" value="CALCIUM-BINDING PROTEIN KIC"/>
    <property type="match status" value="1"/>
</dbReference>
<dbReference type="InterPro" id="IPR002048">
    <property type="entry name" value="EF_hand_dom"/>
</dbReference>